<protein>
    <submittedName>
        <fullName evidence="2">Uncharacterized protein</fullName>
    </submittedName>
</protein>
<dbReference type="Proteomes" id="UP001160390">
    <property type="component" value="Unassembled WGS sequence"/>
</dbReference>
<dbReference type="AlphaFoldDB" id="A0AA35LRF7"/>
<accession>A0AA35LRF7</accession>
<dbReference type="EMBL" id="CABFNP030000530">
    <property type="protein sequence ID" value="CAI6040484.1"/>
    <property type="molecule type" value="Genomic_DNA"/>
</dbReference>
<comment type="caution">
    <text evidence="2">The sequence shown here is derived from an EMBL/GenBank/DDBJ whole genome shotgun (WGS) entry which is preliminary data.</text>
</comment>
<keyword evidence="3" id="KW-1185">Reference proteome</keyword>
<sequence>MEYSNSSPPSFYTRFNFDGVIPSVYSDTTSPNPATPLTSHSAPLHSVYPSTTPRPQKTNTQDPMFDLSNINLGLNVRLKAMKKHQQILDFDLMIFQQSPLCIDEMTLAEYMVKASHEFLSILTQLYNSQHYPEQPCEVPERDAIYSKVLASLHQQDTTKTQDLSRISHQLNPKVISEPLPGPIALLMTSIFIQLISSYELILHYLTLRVERIPTDPIQPIPGLVICGRPLERACTQGMLFCEVSVILLSAIERLLGVEGGGAGLLSPRQLEVLTDELDARQELSPGYATMSPAILRRLLGKVADVLRVIQ</sequence>
<feature type="compositionally biased region" description="Polar residues" evidence="1">
    <location>
        <begin position="48"/>
        <end position="64"/>
    </location>
</feature>
<gene>
    <name evidence="2" type="ORF">CCHLO57077_00017879</name>
</gene>
<evidence type="ECO:0000313" key="2">
    <source>
        <dbReference type="EMBL" id="CAI6040484.1"/>
    </source>
</evidence>
<feature type="compositionally biased region" description="Polar residues" evidence="1">
    <location>
        <begin position="28"/>
        <end position="41"/>
    </location>
</feature>
<name>A0AA35LRF7_9HYPO</name>
<proteinExistence type="predicted"/>
<feature type="non-terminal residue" evidence="2">
    <location>
        <position position="310"/>
    </location>
</feature>
<evidence type="ECO:0000313" key="3">
    <source>
        <dbReference type="Proteomes" id="UP001160390"/>
    </source>
</evidence>
<organism evidence="2 3">
    <name type="scientific">Clonostachys chloroleuca</name>
    <dbReference type="NCBI Taxonomy" id="1926264"/>
    <lineage>
        <taxon>Eukaryota</taxon>
        <taxon>Fungi</taxon>
        <taxon>Dikarya</taxon>
        <taxon>Ascomycota</taxon>
        <taxon>Pezizomycotina</taxon>
        <taxon>Sordariomycetes</taxon>
        <taxon>Hypocreomycetidae</taxon>
        <taxon>Hypocreales</taxon>
        <taxon>Bionectriaceae</taxon>
        <taxon>Clonostachys</taxon>
    </lineage>
</organism>
<feature type="region of interest" description="Disordered" evidence="1">
    <location>
        <begin position="28"/>
        <end position="64"/>
    </location>
</feature>
<evidence type="ECO:0000256" key="1">
    <source>
        <dbReference type="SAM" id="MobiDB-lite"/>
    </source>
</evidence>
<reference evidence="2" key="1">
    <citation type="submission" date="2023-01" db="EMBL/GenBank/DDBJ databases">
        <authorList>
            <person name="Piombo E."/>
        </authorList>
    </citation>
    <scope>NUCLEOTIDE SEQUENCE</scope>
</reference>